<protein>
    <recommendedName>
        <fullName evidence="1">Transposase Tc1-like domain-containing protein</fullName>
    </recommendedName>
</protein>
<reference evidence="2" key="3">
    <citation type="submission" date="2025-09" db="UniProtKB">
        <authorList>
            <consortium name="Ensembl"/>
        </authorList>
    </citation>
    <scope>IDENTIFICATION</scope>
</reference>
<evidence type="ECO:0000259" key="1">
    <source>
        <dbReference type="Pfam" id="PF01498"/>
    </source>
</evidence>
<feature type="domain" description="Transposase Tc1-like" evidence="1">
    <location>
        <begin position="71"/>
        <end position="141"/>
    </location>
</feature>
<dbReference type="Proteomes" id="UP000694620">
    <property type="component" value="Chromosome 1"/>
</dbReference>
<dbReference type="GO" id="GO:0003677">
    <property type="term" value="F:DNA binding"/>
    <property type="evidence" value="ECO:0007669"/>
    <property type="project" value="InterPro"/>
</dbReference>
<dbReference type="PANTHER" id="PTHR23022">
    <property type="entry name" value="TRANSPOSABLE ELEMENT-RELATED"/>
    <property type="match status" value="1"/>
</dbReference>
<dbReference type="PANTHER" id="PTHR23022:SF135">
    <property type="entry name" value="SI:DKEY-77F5.3"/>
    <property type="match status" value="1"/>
</dbReference>
<evidence type="ECO:0000313" key="2">
    <source>
        <dbReference type="Ensembl" id="ENSECRP00000003842.1"/>
    </source>
</evidence>
<dbReference type="Pfam" id="PF01498">
    <property type="entry name" value="HTH_Tnp_Tc3_2"/>
    <property type="match status" value="1"/>
</dbReference>
<dbReference type="Gene3D" id="3.30.420.10">
    <property type="entry name" value="Ribonuclease H-like superfamily/Ribonuclease H"/>
    <property type="match status" value="1"/>
</dbReference>
<sequence>MGSSKQLSKDLKTKIVESPGLGEGYKKPSQRFKLSVSTVRNGIRNWKATVTVAVKPSRSGRPRKIQEWHMSRIVRMVTDNPQITSTDLQEHVSADGVSVHRSTIQHNLHKEHLYGRVMRKKPFLHSPHKQSRLLYANAHVDKPDSLWNKVLWTDETKMELFGHNKKCFAWQKNTAFQEKHLLPTVKFGGGSIMLWCCVASSGTEALVKVEGQMNSTQYQQILQHNVQASVTKLKLHRGWIFQQDNDPKHSWKSTKAFMRRRSTMLWNGRHSPLT</sequence>
<name>A0A8C4RKI3_ERPCA</name>
<organism evidence="2 3">
    <name type="scientific">Erpetoichthys calabaricus</name>
    <name type="common">Rope fish</name>
    <name type="synonym">Calamoichthys calabaricus</name>
    <dbReference type="NCBI Taxonomy" id="27687"/>
    <lineage>
        <taxon>Eukaryota</taxon>
        <taxon>Metazoa</taxon>
        <taxon>Chordata</taxon>
        <taxon>Craniata</taxon>
        <taxon>Vertebrata</taxon>
        <taxon>Euteleostomi</taxon>
        <taxon>Actinopterygii</taxon>
        <taxon>Polypteriformes</taxon>
        <taxon>Polypteridae</taxon>
        <taxon>Erpetoichthys</taxon>
    </lineage>
</organism>
<dbReference type="GO" id="GO:0015074">
    <property type="term" value="P:DNA integration"/>
    <property type="evidence" value="ECO:0007669"/>
    <property type="project" value="InterPro"/>
</dbReference>
<evidence type="ECO:0000313" key="3">
    <source>
        <dbReference type="Proteomes" id="UP000694620"/>
    </source>
</evidence>
<dbReference type="GO" id="GO:0006313">
    <property type="term" value="P:DNA transposition"/>
    <property type="evidence" value="ECO:0007669"/>
    <property type="project" value="InterPro"/>
</dbReference>
<reference evidence="2" key="1">
    <citation type="submission" date="2021-06" db="EMBL/GenBank/DDBJ databases">
        <authorList>
            <consortium name="Wellcome Sanger Institute Data Sharing"/>
        </authorList>
    </citation>
    <scope>NUCLEOTIDE SEQUENCE [LARGE SCALE GENOMIC DNA]</scope>
</reference>
<dbReference type="InterPro" id="IPR009057">
    <property type="entry name" value="Homeodomain-like_sf"/>
</dbReference>
<dbReference type="InterPro" id="IPR036397">
    <property type="entry name" value="RNaseH_sf"/>
</dbReference>
<dbReference type="Gene3D" id="1.10.10.10">
    <property type="entry name" value="Winged helix-like DNA-binding domain superfamily/Winged helix DNA-binding domain"/>
    <property type="match status" value="1"/>
</dbReference>
<dbReference type="SUPFAM" id="SSF46689">
    <property type="entry name" value="Homeodomain-like"/>
    <property type="match status" value="1"/>
</dbReference>
<reference evidence="2" key="2">
    <citation type="submission" date="2025-08" db="UniProtKB">
        <authorList>
            <consortium name="Ensembl"/>
        </authorList>
    </citation>
    <scope>IDENTIFICATION</scope>
</reference>
<dbReference type="InterPro" id="IPR002492">
    <property type="entry name" value="Transposase_Tc1-like"/>
</dbReference>
<dbReference type="InterPro" id="IPR052338">
    <property type="entry name" value="Transposase_5"/>
</dbReference>
<dbReference type="InterPro" id="IPR036388">
    <property type="entry name" value="WH-like_DNA-bd_sf"/>
</dbReference>
<keyword evidence="3" id="KW-1185">Reference proteome</keyword>
<accession>A0A8C4RKI3</accession>
<proteinExistence type="predicted"/>
<dbReference type="GeneTree" id="ENSGT01140000282498"/>
<dbReference type="AlphaFoldDB" id="A0A8C4RKI3"/>
<dbReference type="Ensembl" id="ENSECRT00000003905.1">
    <property type="protein sequence ID" value="ENSECRP00000003842.1"/>
    <property type="gene ID" value="ENSECRG00000002640.1"/>
</dbReference>